<evidence type="ECO:0000256" key="1">
    <source>
        <dbReference type="SAM" id="MobiDB-lite"/>
    </source>
</evidence>
<gene>
    <name evidence="2" type="ORF">BDA96_03G376400</name>
</gene>
<proteinExistence type="predicted"/>
<name>A0A921RGZ8_SORBI</name>
<sequence>MVLTPHQSSFPILYPTPIADCRVLPIRRLAPVVPPCVYGWGAWGAARPDTQRRGPSRQPPRPALPGESAHASREVSPVARPGCGTSHPPAPSVRVQSRRRRPREPSSWWPASARSGLLQSPRSRHRASPSVPSATAHRWWIRRCCRLCIWLVNIITRGGNVRTWFVEE</sequence>
<dbReference type="Proteomes" id="UP000807115">
    <property type="component" value="Chromosome 3"/>
</dbReference>
<reference evidence="2" key="1">
    <citation type="journal article" date="2019" name="BMC Genomics">
        <title>A new reference genome for Sorghum bicolor reveals high levels of sequence similarity between sweet and grain genotypes: implications for the genetics of sugar metabolism.</title>
        <authorList>
            <person name="Cooper E.A."/>
            <person name="Brenton Z.W."/>
            <person name="Flinn B.S."/>
            <person name="Jenkins J."/>
            <person name="Shu S."/>
            <person name="Flowers D."/>
            <person name="Luo F."/>
            <person name="Wang Y."/>
            <person name="Xia P."/>
            <person name="Barry K."/>
            <person name="Daum C."/>
            <person name="Lipzen A."/>
            <person name="Yoshinaga Y."/>
            <person name="Schmutz J."/>
            <person name="Saski C."/>
            <person name="Vermerris W."/>
            <person name="Kresovich S."/>
        </authorList>
    </citation>
    <scope>NUCLEOTIDE SEQUENCE</scope>
</reference>
<reference evidence="2" key="2">
    <citation type="submission" date="2020-10" db="EMBL/GenBank/DDBJ databases">
        <authorList>
            <person name="Cooper E.A."/>
            <person name="Brenton Z.W."/>
            <person name="Flinn B.S."/>
            <person name="Jenkins J."/>
            <person name="Shu S."/>
            <person name="Flowers D."/>
            <person name="Luo F."/>
            <person name="Wang Y."/>
            <person name="Xia P."/>
            <person name="Barry K."/>
            <person name="Daum C."/>
            <person name="Lipzen A."/>
            <person name="Yoshinaga Y."/>
            <person name="Schmutz J."/>
            <person name="Saski C."/>
            <person name="Vermerris W."/>
            <person name="Kresovich S."/>
        </authorList>
    </citation>
    <scope>NUCLEOTIDE SEQUENCE</scope>
</reference>
<comment type="caution">
    <text evidence="2">The sequence shown here is derived from an EMBL/GenBank/DDBJ whole genome shotgun (WGS) entry which is preliminary data.</text>
</comment>
<dbReference type="AlphaFoldDB" id="A0A921RGZ8"/>
<dbReference type="EMBL" id="CM027682">
    <property type="protein sequence ID" value="KAG0540061.1"/>
    <property type="molecule type" value="Genomic_DNA"/>
</dbReference>
<accession>A0A921RGZ8</accession>
<organism evidence="2 3">
    <name type="scientific">Sorghum bicolor</name>
    <name type="common">Sorghum</name>
    <name type="synonym">Sorghum vulgare</name>
    <dbReference type="NCBI Taxonomy" id="4558"/>
    <lineage>
        <taxon>Eukaryota</taxon>
        <taxon>Viridiplantae</taxon>
        <taxon>Streptophyta</taxon>
        <taxon>Embryophyta</taxon>
        <taxon>Tracheophyta</taxon>
        <taxon>Spermatophyta</taxon>
        <taxon>Magnoliopsida</taxon>
        <taxon>Liliopsida</taxon>
        <taxon>Poales</taxon>
        <taxon>Poaceae</taxon>
        <taxon>PACMAD clade</taxon>
        <taxon>Panicoideae</taxon>
        <taxon>Andropogonodae</taxon>
        <taxon>Andropogoneae</taxon>
        <taxon>Sorghinae</taxon>
        <taxon>Sorghum</taxon>
    </lineage>
</organism>
<evidence type="ECO:0000313" key="3">
    <source>
        <dbReference type="Proteomes" id="UP000807115"/>
    </source>
</evidence>
<protein>
    <submittedName>
        <fullName evidence="2">Uncharacterized protein</fullName>
    </submittedName>
</protein>
<evidence type="ECO:0000313" key="2">
    <source>
        <dbReference type="EMBL" id="KAG0540061.1"/>
    </source>
</evidence>
<feature type="region of interest" description="Disordered" evidence="1">
    <location>
        <begin position="47"/>
        <end position="113"/>
    </location>
</feature>